<keyword evidence="12" id="KW-1185">Reference proteome</keyword>
<evidence type="ECO:0000256" key="7">
    <source>
        <dbReference type="ARBA" id="ARBA00034754"/>
    </source>
</evidence>
<keyword evidence="5" id="KW-0235">DNA replication</keyword>
<dbReference type="SUPFAM" id="SSF52540">
    <property type="entry name" value="P-loop containing nucleoside triphosphate hydrolases"/>
    <property type="match status" value="1"/>
</dbReference>
<reference evidence="12" key="1">
    <citation type="journal article" date="2019" name="Int. J. Syst. Evol. Microbiol.">
        <title>The Global Catalogue of Microorganisms (GCM) 10K type strain sequencing project: providing services to taxonomists for standard genome sequencing and annotation.</title>
        <authorList>
            <consortium name="The Broad Institute Genomics Platform"/>
            <consortium name="The Broad Institute Genome Sequencing Center for Infectious Disease"/>
            <person name="Wu L."/>
            <person name="Ma J."/>
        </authorList>
    </citation>
    <scope>NUCLEOTIDE SEQUENCE [LARGE SCALE GENOMIC DNA]</scope>
    <source>
        <strain evidence="12">CCUG 56607</strain>
    </source>
</reference>
<dbReference type="GO" id="GO:0003887">
    <property type="term" value="F:DNA-directed DNA polymerase activity"/>
    <property type="evidence" value="ECO:0007669"/>
    <property type="project" value="UniProtKB-EC"/>
</dbReference>
<dbReference type="Pfam" id="PF21694">
    <property type="entry name" value="DNA_pol3_delta_C"/>
    <property type="match status" value="1"/>
</dbReference>
<dbReference type="PANTHER" id="PTHR34388:SF1">
    <property type="entry name" value="DNA POLYMERASE III SUBUNIT DELTA"/>
    <property type="match status" value="1"/>
</dbReference>
<dbReference type="InterPro" id="IPR005790">
    <property type="entry name" value="DNA_polIII_delta"/>
</dbReference>
<evidence type="ECO:0000313" key="12">
    <source>
        <dbReference type="Proteomes" id="UP001596990"/>
    </source>
</evidence>
<comment type="similarity">
    <text evidence="7">Belongs to the DNA polymerase HolA subunit family.</text>
</comment>
<dbReference type="Gene3D" id="1.20.272.10">
    <property type="match status" value="1"/>
</dbReference>
<gene>
    <name evidence="11" type="primary">holA</name>
    <name evidence="11" type="ORF">ACFQ2J_06380</name>
</gene>
<evidence type="ECO:0000256" key="3">
    <source>
        <dbReference type="ARBA" id="ARBA00022679"/>
    </source>
</evidence>
<dbReference type="InterPro" id="IPR027417">
    <property type="entry name" value="P-loop_NTPase"/>
</dbReference>
<feature type="domain" description="DNA polymerase III delta subunit-like C-terminal" evidence="10">
    <location>
        <begin position="220"/>
        <end position="336"/>
    </location>
</feature>
<dbReference type="Gene3D" id="1.10.8.60">
    <property type="match status" value="1"/>
</dbReference>
<dbReference type="NCBIfam" id="TIGR01128">
    <property type="entry name" value="holA"/>
    <property type="match status" value="1"/>
</dbReference>
<dbReference type="InterPro" id="IPR008921">
    <property type="entry name" value="DNA_pol3_clamp-load_cplx_C"/>
</dbReference>
<evidence type="ECO:0000256" key="5">
    <source>
        <dbReference type="ARBA" id="ARBA00022705"/>
    </source>
</evidence>
<comment type="caution">
    <text evidence="11">The sequence shown here is derived from an EMBL/GenBank/DDBJ whole genome shotgun (WGS) entry which is preliminary data.</text>
</comment>
<protein>
    <recommendedName>
        <fullName evidence="2">DNA polymerase III subunit delta</fullName>
        <ecNumber evidence="1">2.7.7.7</ecNumber>
    </recommendedName>
</protein>
<name>A0ABW3KZ45_9BACI</name>
<sequence length="348" mass="40582">MSYLEILKKINKKQFSPVYLLYGTESYMIQDIKQKILDKSLPEEDQDVNVSTYDLEETPIENVVTDAETYPFFGEKKIIIAEKPVFMKAKPDKLPFEHEVEALQRYLEDPVDYSTLVIVAPYEKLDERKKLFKQFKKHGEVVSCMPVKEWNMAEWINSIASDLHIEIPKSLHDFIIEEVGTNLLVLKSELEKLALNVREDRLVTKEMAEELLSHSSESSGLKLVDAVMERDVTKAIRIFRGLMQTNEEPIALTALLASQFRIILQAKILKKKGYAQNQMQQYIKAHPYVIKMAMKREQHFTQDELEMIMHLLTETDHEIKQGKAEKELAFELLLYRMINIKKKTKQIS</sequence>
<comment type="catalytic activity">
    <reaction evidence="8">
        <text>DNA(n) + a 2'-deoxyribonucleoside 5'-triphosphate = DNA(n+1) + diphosphate</text>
        <dbReference type="Rhea" id="RHEA:22508"/>
        <dbReference type="Rhea" id="RHEA-COMP:17339"/>
        <dbReference type="Rhea" id="RHEA-COMP:17340"/>
        <dbReference type="ChEBI" id="CHEBI:33019"/>
        <dbReference type="ChEBI" id="CHEBI:61560"/>
        <dbReference type="ChEBI" id="CHEBI:173112"/>
        <dbReference type="EC" id="2.7.7.7"/>
    </reaction>
</comment>
<keyword evidence="6" id="KW-0239">DNA-directed DNA polymerase</keyword>
<dbReference type="RefSeq" id="WP_386057611.1">
    <property type="nucleotide sequence ID" value="NZ_JBHTKL010000001.1"/>
</dbReference>
<dbReference type="InterPro" id="IPR048466">
    <property type="entry name" value="DNA_pol3_delta-like_C"/>
</dbReference>
<dbReference type="EMBL" id="JBHTKL010000001">
    <property type="protein sequence ID" value="MFD1018821.1"/>
    <property type="molecule type" value="Genomic_DNA"/>
</dbReference>
<evidence type="ECO:0000259" key="9">
    <source>
        <dbReference type="Pfam" id="PF06144"/>
    </source>
</evidence>
<dbReference type="Gene3D" id="3.40.50.300">
    <property type="entry name" value="P-loop containing nucleotide triphosphate hydrolases"/>
    <property type="match status" value="1"/>
</dbReference>
<evidence type="ECO:0000256" key="6">
    <source>
        <dbReference type="ARBA" id="ARBA00022932"/>
    </source>
</evidence>
<accession>A0ABW3KZ45</accession>
<keyword evidence="4 11" id="KW-0548">Nucleotidyltransferase</keyword>
<feature type="domain" description="DNA polymerase III delta N-terminal" evidence="9">
    <location>
        <begin position="19"/>
        <end position="144"/>
    </location>
</feature>
<evidence type="ECO:0000259" key="10">
    <source>
        <dbReference type="Pfam" id="PF21694"/>
    </source>
</evidence>
<evidence type="ECO:0000256" key="8">
    <source>
        <dbReference type="ARBA" id="ARBA00049244"/>
    </source>
</evidence>
<dbReference type="Proteomes" id="UP001596990">
    <property type="component" value="Unassembled WGS sequence"/>
</dbReference>
<evidence type="ECO:0000256" key="4">
    <source>
        <dbReference type="ARBA" id="ARBA00022695"/>
    </source>
</evidence>
<dbReference type="EC" id="2.7.7.7" evidence="1"/>
<evidence type="ECO:0000256" key="1">
    <source>
        <dbReference type="ARBA" id="ARBA00012417"/>
    </source>
</evidence>
<keyword evidence="3 11" id="KW-0808">Transferase</keyword>
<dbReference type="InterPro" id="IPR010372">
    <property type="entry name" value="DNA_pol3_delta_N"/>
</dbReference>
<evidence type="ECO:0000313" key="11">
    <source>
        <dbReference type="EMBL" id="MFD1018821.1"/>
    </source>
</evidence>
<evidence type="ECO:0000256" key="2">
    <source>
        <dbReference type="ARBA" id="ARBA00017703"/>
    </source>
</evidence>
<organism evidence="11 12">
    <name type="scientific">Thalassobacillus hwangdonensis</name>
    <dbReference type="NCBI Taxonomy" id="546108"/>
    <lineage>
        <taxon>Bacteria</taxon>
        <taxon>Bacillati</taxon>
        <taxon>Bacillota</taxon>
        <taxon>Bacilli</taxon>
        <taxon>Bacillales</taxon>
        <taxon>Bacillaceae</taxon>
        <taxon>Thalassobacillus</taxon>
    </lineage>
</organism>
<dbReference type="PANTHER" id="PTHR34388">
    <property type="entry name" value="DNA POLYMERASE III SUBUNIT DELTA"/>
    <property type="match status" value="1"/>
</dbReference>
<dbReference type="Pfam" id="PF06144">
    <property type="entry name" value="DNA_pol3_delta"/>
    <property type="match status" value="1"/>
</dbReference>
<proteinExistence type="inferred from homology"/>
<dbReference type="SUPFAM" id="SSF48019">
    <property type="entry name" value="post-AAA+ oligomerization domain-like"/>
    <property type="match status" value="1"/>
</dbReference>